<feature type="transmembrane region" description="Helical" evidence="7">
    <location>
        <begin position="152"/>
        <end position="173"/>
    </location>
</feature>
<dbReference type="InterPro" id="IPR052337">
    <property type="entry name" value="SAT4-like"/>
</dbReference>
<feature type="compositionally biased region" description="Basic and acidic residues" evidence="6">
    <location>
        <begin position="344"/>
        <end position="367"/>
    </location>
</feature>
<feature type="region of interest" description="Disordered" evidence="6">
    <location>
        <begin position="314"/>
        <end position="390"/>
    </location>
</feature>
<feature type="compositionally biased region" description="Basic and acidic residues" evidence="6">
    <location>
        <begin position="374"/>
        <end position="390"/>
    </location>
</feature>
<feature type="domain" description="Rhodopsin" evidence="8">
    <location>
        <begin position="55"/>
        <end position="300"/>
    </location>
</feature>
<dbReference type="Proteomes" id="UP000758603">
    <property type="component" value="Unassembled WGS sequence"/>
</dbReference>
<dbReference type="OrthoDB" id="3897607at2759"/>
<feature type="transmembrane region" description="Helical" evidence="7">
    <location>
        <begin position="75"/>
        <end position="99"/>
    </location>
</feature>
<sequence length="390" mass="43034">MSAYSPYVPEFEGLTGQQIQEIADSQPSMQPAGAGITIQGIFYTTAILCTIIFGLRVWVRSRPQASGNSWAIDDYLAVGGFIPYLPCCIIGIIGTYYGVGAPDSAVNPFMKIRAKEFQLLYELVYFGSSTLTKFSIAFTIMRICKERRYVYAMYGAMGGMALTAFGALIFLFADCKPFATRWNPALGSCWAPAPDGWFIMSYIGTSMQVITDWIVAITPFFVVRSLQMNRRKKISVILILGLGVFASFAAIMRIASYSQTDERYHPHDALVTEAQLVIWSHLEGSFGIIACNLPPLRQLFGSFYRSSAGRSGAASAHLSGGGRGTQLSNLTPSGKGRTAVSSRKTWDKLEDDDSSKHHIMRETEVRIETSSGFDSKDDRQGWETHVKQLV</sequence>
<organism evidence="9 10">
    <name type="scientific">Truncatella angustata</name>
    <dbReference type="NCBI Taxonomy" id="152316"/>
    <lineage>
        <taxon>Eukaryota</taxon>
        <taxon>Fungi</taxon>
        <taxon>Dikarya</taxon>
        <taxon>Ascomycota</taxon>
        <taxon>Pezizomycotina</taxon>
        <taxon>Sordariomycetes</taxon>
        <taxon>Xylariomycetidae</taxon>
        <taxon>Amphisphaeriales</taxon>
        <taxon>Sporocadaceae</taxon>
        <taxon>Truncatella</taxon>
    </lineage>
</organism>
<feature type="transmembrane region" description="Helical" evidence="7">
    <location>
        <begin position="234"/>
        <end position="255"/>
    </location>
</feature>
<evidence type="ECO:0000256" key="6">
    <source>
        <dbReference type="SAM" id="MobiDB-lite"/>
    </source>
</evidence>
<dbReference type="Pfam" id="PF20684">
    <property type="entry name" value="Fung_rhodopsin"/>
    <property type="match status" value="1"/>
</dbReference>
<evidence type="ECO:0000256" key="3">
    <source>
        <dbReference type="ARBA" id="ARBA00022989"/>
    </source>
</evidence>
<reference evidence="9" key="1">
    <citation type="journal article" date="2021" name="Nat. Commun.">
        <title>Genetic determinants of endophytism in the Arabidopsis root mycobiome.</title>
        <authorList>
            <person name="Mesny F."/>
            <person name="Miyauchi S."/>
            <person name="Thiergart T."/>
            <person name="Pickel B."/>
            <person name="Atanasova L."/>
            <person name="Karlsson M."/>
            <person name="Huettel B."/>
            <person name="Barry K.W."/>
            <person name="Haridas S."/>
            <person name="Chen C."/>
            <person name="Bauer D."/>
            <person name="Andreopoulos W."/>
            <person name="Pangilinan J."/>
            <person name="LaButti K."/>
            <person name="Riley R."/>
            <person name="Lipzen A."/>
            <person name="Clum A."/>
            <person name="Drula E."/>
            <person name="Henrissat B."/>
            <person name="Kohler A."/>
            <person name="Grigoriev I.V."/>
            <person name="Martin F.M."/>
            <person name="Hacquard S."/>
        </authorList>
    </citation>
    <scope>NUCLEOTIDE SEQUENCE</scope>
    <source>
        <strain evidence="9">MPI-SDFR-AT-0073</strain>
    </source>
</reference>
<protein>
    <recommendedName>
        <fullName evidence="8">Rhodopsin domain-containing protein</fullName>
    </recommendedName>
</protein>
<evidence type="ECO:0000256" key="5">
    <source>
        <dbReference type="ARBA" id="ARBA00038359"/>
    </source>
</evidence>
<evidence type="ECO:0000313" key="9">
    <source>
        <dbReference type="EMBL" id="KAH6645423.1"/>
    </source>
</evidence>
<feature type="transmembrane region" description="Helical" evidence="7">
    <location>
        <begin position="36"/>
        <end position="55"/>
    </location>
</feature>
<keyword evidence="2 7" id="KW-0812">Transmembrane</keyword>
<keyword evidence="4 7" id="KW-0472">Membrane</keyword>
<gene>
    <name evidence="9" type="ORF">BKA67DRAFT_526976</name>
</gene>
<evidence type="ECO:0000256" key="1">
    <source>
        <dbReference type="ARBA" id="ARBA00004141"/>
    </source>
</evidence>
<proteinExistence type="inferred from homology"/>
<dbReference type="InterPro" id="IPR049326">
    <property type="entry name" value="Rhodopsin_dom_fungi"/>
</dbReference>
<name>A0A9P8RG85_9PEZI</name>
<dbReference type="RefSeq" id="XP_045951937.1">
    <property type="nucleotide sequence ID" value="XM_046098798.1"/>
</dbReference>
<comment type="caution">
    <text evidence="9">The sequence shown here is derived from an EMBL/GenBank/DDBJ whole genome shotgun (WGS) entry which is preliminary data.</text>
</comment>
<keyword evidence="10" id="KW-1185">Reference proteome</keyword>
<evidence type="ECO:0000313" key="10">
    <source>
        <dbReference type="Proteomes" id="UP000758603"/>
    </source>
</evidence>
<dbReference type="PANTHER" id="PTHR33048">
    <property type="entry name" value="PTH11-LIKE INTEGRAL MEMBRANE PROTEIN (AFU_ORTHOLOGUE AFUA_5G11245)"/>
    <property type="match status" value="1"/>
</dbReference>
<dbReference type="PANTHER" id="PTHR33048:SF31">
    <property type="entry name" value="INTEGRAL MEMBRANE PROTEIN"/>
    <property type="match status" value="1"/>
</dbReference>
<evidence type="ECO:0000256" key="4">
    <source>
        <dbReference type="ARBA" id="ARBA00023136"/>
    </source>
</evidence>
<feature type="transmembrane region" description="Helical" evidence="7">
    <location>
        <begin position="197"/>
        <end position="222"/>
    </location>
</feature>
<comment type="subcellular location">
    <subcellularLocation>
        <location evidence="1">Membrane</location>
        <topology evidence="1">Multi-pass membrane protein</topology>
    </subcellularLocation>
</comment>
<feature type="transmembrane region" description="Helical" evidence="7">
    <location>
        <begin position="119"/>
        <end position="140"/>
    </location>
</feature>
<dbReference type="AlphaFoldDB" id="A0A9P8RG85"/>
<evidence type="ECO:0000256" key="7">
    <source>
        <dbReference type="SAM" id="Phobius"/>
    </source>
</evidence>
<dbReference type="EMBL" id="JAGPXC010000011">
    <property type="protein sequence ID" value="KAH6645423.1"/>
    <property type="molecule type" value="Genomic_DNA"/>
</dbReference>
<evidence type="ECO:0000259" key="8">
    <source>
        <dbReference type="Pfam" id="PF20684"/>
    </source>
</evidence>
<keyword evidence="3 7" id="KW-1133">Transmembrane helix</keyword>
<accession>A0A9P8RG85</accession>
<evidence type="ECO:0000256" key="2">
    <source>
        <dbReference type="ARBA" id="ARBA00022692"/>
    </source>
</evidence>
<comment type="similarity">
    <text evidence="5">Belongs to the SAT4 family.</text>
</comment>
<dbReference type="GO" id="GO:0016020">
    <property type="term" value="C:membrane"/>
    <property type="evidence" value="ECO:0007669"/>
    <property type="project" value="UniProtKB-SubCell"/>
</dbReference>
<dbReference type="GeneID" id="70127690"/>